<organism evidence="3 4">
    <name type="scientific">Octadecabacter dasysiphoniae</name>
    <dbReference type="NCBI Taxonomy" id="2909341"/>
    <lineage>
        <taxon>Bacteria</taxon>
        <taxon>Pseudomonadati</taxon>
        <taxon>Pseudomonadota</taxon>
        <taxon>Alphaproteobacteria</taxon>
        <taxon>Rhodobacterales</taxon>
        <taxon>Roseobacteraceae</taxon>
        <taxon>Octadecabacter</taxon>
    </lineage>
</organism>
<proteinExistence type="predicted"/>
<dbReference type="InterPro" id="IPR011990">
    <property type="entry name" value="TPR-like_helical_dom_sf"/>
</dbReference>
<evidence type="ECO:0000313" key="3">
    <source>
        <dbReference type="EMBL" id="MCF2870449.1"/>
    </source>
</evidence>
<comment type="caution">
    <text evidence="3">The sequence shown here is derived from an EMBL/GenBank/DDBJ whole genome shotgun (WGS) entry which is preliminary data.</text>
</comment>
<sequence length="405" mass="43857">MSTEFIIFALIALALTVFAVIAVMTPLWRGRGDDASESTDIDIYRDQLSEVDRDLARGVLDPAEADRTRTEISRRLLTADADARAQSSDAPRGLSRGVAAVLAIALLAGTGALYVTLGAPGYGDVPRADRIAAGQERRENRPLQLEAEAITPIADTIDQFDQQTRDLIQTRRVTVFEQPQNIDAWTILVQTEAAIGQFQRATRAQERVVALKGDSAGLDDFGQLLDLMVASTQGYVSPEAETVALTILQDDPDNIPAIYYAGLMYAQNDRPDRAFGLWRRVIEEGDAGTIHYEFAAGQIESVAAQLGMDYVLPDRRGPSMDDIDAAQDMAPEDRQAMIEGMVGQLADRLATEGGPPQDWARLISALAVLGEDDTARTVLAEAELIFGGDVQAVTILRRAAEDAGL</sequence>
<keyword evidence="2" id="KW-1133">Transmembrane helix</keyword>
<keyword evidence="2" id="KW-0472">Membrane</keyword>
<dbReference type="RefSeq" id="WP_235224550.1">
    <property type="nucleotide sequence ID" value="NZ_JAKGAQ010000001.1"/>
</dbReference>
<protein>
    <submittedName>
        <fullName evidence="3">C-type cytochrome biogenesis protein CcmI</fullName>
    </submittedName>
</protein>
<name>A0ABS9CVP9_9RHOB</name>
<keyword evidence="4" id="KW-1185">Reference proteome</keyword>
<feature type="transmembrane region" description="Helical" evidence="2">
    <location>
        <begin position="97"/>
        <end position="117"/>
    </location>
</feature>
<dbReference type="EMBL" id="JAKGAQ010000001">
    <property type="protein sequence ID" value="MCF2870449.1"/>
    <property type="molecule type" value="Genomic_DNA"/>
</dbReference>
<reference evidence="3 4" key="1">
    <citation type="submission" date="2022-01" db="EMBL/GenBank/DDBJ databases">
        <title>Octadecabacter sp. nov., isolated from a marine alga.</title>
        <authorList>
            <person name="Jin M.S."/>
            <person name="Kim H.M."/>
            <person name="Han D.M."/>
            <person name="Jung J.J."/>
            <person name="Jeon C.O."/>
        </authorList>
    </citation>
    <scope>NUCLEOTIDE SEQUENCE [LARGE SCALE GENOMIC DNA]</scope>
    <source>
        <strain evidence="3 4">G9-8</strain>
    </source>
</reference>
<feature type="transmembrane region" description="Helical" evidence="2">
    <location>
        <begin position="6"/>
        <end position="28"/>
    </location>
</feature>
<accession>A0ABS9CVP9</accession>
<dbReference type="NCBIfam" id="TIGR03142">
    <property type="entry name" value="cytochro_ccmI"/>
    <property type="match status" value="1"/>
</dbReference>
<dbReference type="SUPFAM" id="SSF48452">
    <property type="entry name" value="TPR-like"/>
    <property type="match status" value="1"/>
</dbReference>
<evidence type="ECO:0000256" key="1">
    <source>
        <dbReference type="ARBA" id="ARBA00022748"/>
    </source>
</evidence>
<dbReference type="InterPro" id="IPR017560">
    <property type="entry name" value="Cyt_c_biogenesis_CcmI"/>
</dbReference>
<evidence type="ECO:0000313" key="4">
    <source>
        <dbReference type="Proteomes" id="UP001200557"/>
    </source>
</evidence>
<gene>
    <name evidence="3" type="primary">ccmI</name>
    <name evidence="3" type="ORF">L0664_05160</name>
</gene>
<keyword evidence="2" id="KW-0812">Transmembrane</keyword>
<evidence type="ECO:0000256" key="2">
    <source>
        <dbReference type="SAM" id="Phobius"/>
    </source>
</evidence>
<keyword evidence="1" id="KW-0201">Cytochrome c-type biogenesis</keyword>
<dbReference type="Proteomes" id="UP001200557">
    <property type="component" value="Unassembled WGS sequence"/>
</dbReference>
<dbReference type="Gene3D" id="1.25.40.10">
    <property type="entry name" value="Tetratricopeptide repeat domain"/>
    <property type="match status" value="1"/>
</dbReference>